<dbReference type="AlphaFoldDB" id="A0A5N6J2F7"/>
<sequence length="160" mass="18203">MQNVQTTARQANYKSYPSFHPIVKNAPINRISGVKENLETGMNRLGNHLEISRKPTNDWLYRNKRKKNRTEVVRQLHQCLATRRLSSLQHLVLGPFEALAYFLRLLPLLAHALHPYNCFDHGDAGLELLSWAAKHSAVTGLDSHLGDHSEIGFVTARERS</sequence>
<protein>
    <submittedName>
        <fullName evidence="1">Uncharacterized protein</fullName>
    </submittedName>
</protein>
<gene>
    <name evidence="1" type="ORF">BDV30DRAFT_115779</name>
</gene>
<keyword evidence="2" id="KW-1185">Reference proteome</keyword>
<accession>A0A5N6J2F7</accession>
<reference evidence="1 2" key="1">
    <citation type="submission" date="2019-04" db="EMBL/GenBank/DDBJ databases">
        <title>Fungal friends and foes A comparative genomics study of 23 Aspergillus species from section Flavi.</title>
        <authorList>
            <consortium name="DOE Joint Genome Institute"/>
            <person name="Kjaerbolling I."/>
            <person name="Vesth T.C."/>
            <person name="Frisvad J.C."/>
            <person name="Nybo J.L."/>
            <person name="Theobald S."/>
            <person name="Kildgaard S."/>
            <person name="Petersen T.I."/>
            <person name="Kuo A."/>
            <person name="Sato A."/>
            <person name="Lyhne E.K."/>
            <person name="Kogle M.E."/>
            <person name="Wiebenga A."/>
            <person name="Kun R.S."/>
            <person name="Lubbers R.J."/>
            <person name="Makela M.R."/>
            <person name="Barry K."/>
            <person name="Chovatia M."/>
            <person name="Clum A."/>
            <person name="Daum C."/>
            <person name="Haridas S."/>
            <person name="He G."/>
            <person name="LaButti K."/>
            <person name="Lipzen A."/>
            <person name="Mondo S."/>
            <person name="Pangilinan J."/>
            <person name="Riley R."/>
            <person name="Salamov A."/>
            <person name="Simmons B.A."/>
            <person name="Magnuson J.K."/>
            <person name="Henrissat B."/>
            <person name="Mortensen U.H."/>
            <person name="Larsen T.O."/>
            <person name="De vries R.P."/>
            <person name="Grigoriev I.V."/>
            <person name="Machida M."/>
            <person name="Baker S.E."/>
            <person name="Andersen M.R."/>
        </authorList>
    </citation>
    <scope>NUCLEOTIDE SEQUENCE [LARGE SCALE GENOMIC DNA]</scope>
    <source>
        <strain evidence="1 2">CBS 117635</strain>
    </source>
</reference>
<organism evidence="1 2">
    <name type="scientific">Aspergillus minisclerotigenes</name>
    <dbReference type="NCBI Taxonomy" id="656917"/>
    <lineage>
        <taxon>Eukaryota</taxon>
        <taxon>Fungi</taxon>
        <taxon>Dikarya</taxon>
        <taxon>Ascomycota</taxon>
        <taxon>Pezizomycotina</taxon>
        <taxon>Eurotiomycetes</taxon>
        <taxon>Eurotiomycetidae</taxon>
        <taxon>Eurotiales</taxon>
        <taxon>Aspergillaceae</taxon>
        <taxon>Aspergillus</taxon>
        <taxon>Aspergillus subgen. Circumdati</taxon>
    </lineage>
</organism>
<evidence type="ECO:0000313" key="1">
    <source>
        <dbReference type="EMBL" id="KAB8273082.1"/>
    </source>
</evidence>
<name>A0A5N6J2F7_9EURO</name>
<evidence type="ECO:0000313" key="2">
    <source>
        <dbReference type="Proteomes" id="UP000326289"/>
    </source>
</evidence>
<proteinExistence type="predicted"/>
<dbReference type="Proteomes" id="UP000326289">
    <property type="component" value="Unassembled WGS sequence"/>
</dbReference>
<dbReference type="EMBL" id="ML732799">
    <property type="protein sequence ID" value="KAB8273082.1"/>
    <property type="molecule type" value="Genomic_DNA"/>
</dbReference>